<comment type="caution">
    <text evidence="1">The sequence shown here is derived from an EMBL/GenBank/DDBJ whole genome shotgun (WGS) entry which is preliminary data.</text>
</comment>
<dbReference type="EMBL" id="CAKXAJ010024901">
    <property type="protein sequence ID" value="CAH2232467.1"/>
    <property type="molecule type" value="Genomic_DNA"/>
</dbReference>
<proteinExistence type="predicted"/>
<accession>A0A8S4R762</accession>
<evidence type="ECO:0000313" key="2">
    <source>
        <dbReference type="Proteomes" id="UP000838756"/>
    </source>
</evidence>
<evidence type="ECO:0000313" key="1">
    <source>
        <dbReference type="EMBL" id="CAH2232467.1"/>
    </source>
</evidence>
<gene>
    <name evidence="1" type="primary">jg19400</name>
    <name evidence="1" type="ORF">PAEG_LOCUS10733</name>
</gene>
<organism evidence="1 2">
    <name type="scientific">Pararge aegeria aegeria</name>
    <dbReference type="NCBI Taxonomy" id="348720"/>
    <lineage>
        <taxon>Eukaryota</taxon>
        <taxon>Metazoa</taxon>
        <taxon>Ecdysozoa</taxon>
        <taxon>Arthropoda</taxon>
        <taxon>Hexapoda</taxon>
        <taxon>Insecta</taxon>
        <taxon>Pterygota</taxon>
        <taxon>Neoptera</taxon>
        <taxon>Endopterygota</taxon>
        <taxon>Lepidoptera</taxon>
        <taxon>Glossata</taxon>
        <taxon>Ditrysia</taxon>
        <taxon>Papilionoidea</taxon>
        <taxon>Nymphalidae</taxon>
        <taxon>Satyrinae</taxon>
        <taxon>Satyrini</taxon>
        <taxon>Parargina</taxon>
        <taxon>Pararge</taxon>
    </lineage>
</organism>
<sequence>MSLLEECPLIKIEGILPFFSDVVTIDHFREPICQSLEINKTRNCIGVKAASINSDKSPVAHSFEVNYHEKRRKNKVWRFAD</sequence>
<dbReference type="Proteomes" id="UP000838756">
    <property type="component" value="Unassembled WGS sequence"/>
</dbReference>
<reference evidence="1" key="1">
    <citation type="submission" date="2022-03" db="EMBL/GenBank/DDBJ databases">
        <authorList>
            <person name="Lindestad O."/>
        </authorList>
    </citation>
    <scope>NUCLEOTIDE SEQUENCE</scope>
</reference>
<protein>
    <submittedName>
        <fullName evidence="1">Jg19400 protein</fullName>
    </submittedName>
</protein>
<dbReference type="OrthoDB" id="1845386at2759"/>
<keyword evidence="2" id="KW-1185">Reference proteome</keyword>
<dbReference type="AlphaFoldDB" id="A0A8S4R762"/>
<name>A0A8S4R762_9NEOP</name>